<accession>A0AA40CG25</accession>
<name>A0AA40CG25_9PEZI</name>
<dbReference type="PANTHER" id="PTHR47260">
    <property type="entry name" value="UPF0644 PROTEIN PB2B4.06"/>
    <property type="match status" value="1"/>
</dbReference>
<dbReference type="EMBL" id="JAULSR010000001">
    <property type="protein sequence ID" value="KAK0636950.1"/>
    <property type="molecule type" value="Genomic_DNA"/>
</dbReference>
<evidence type="ECO:0000256" key="1">
    <source>
        <dbReference type="SAM" id="MobiDB-lite"/>
    </source>
</evidence>
<dbReference type="Gene3D" id="3.10.129.10">
    <property type="entry name" value="Hotdog Thioesterase"/>
    <property type="match status" value="1"/>
</dbReference>
<reference evidence="3" key="1">
    <citation type="submission" date="2023-06" db="EMBL/GenBank/DDBJ databases">
        <title>Genome-scale phylogeny and comparative genomics of the fungal order Sordariales.</title>
        <authorList>
            <consortium name="Lawrence Berkeley National Laboratory"/>
            <person name="Hensen N."/>
            <person name="Bonometti L."/>
            <person name="Westerberg I."/>
            <person name="Brannstrom I.O."/>
            <person name="Guillou S."/>
            <person name="Cros-Aarteil S."/>
            <person name="Calhoun S."/>
            <person name="Haridas S."/>
            <person name="Kuo A."/>
            <person name="Mondo S."/>
            <person name="Pangilinan J."/>
            <person name="Riley R."/>
            <person name="LaButti K."/>
            <person name="Andreopoulos B."/>
            <person name="Lipzen A."/>
            <person name="Chen C."/>
            <person name="Yanf M."/>
            <person name="Daum C."/>
            <person name="Ng V."/>
            <person name="Clum A."/>
            <person name="Steindorff A."/>
            <person name="Ohm R."/>
            <person name="Martin F."/>
            <person name="Silar P."/>
            <person name="Natvig D."/>
            <person name="Lalanne C."/>
            <person name="Gautier V."/>
            <person name="Ament-velasquez S.L."/>
            <person name="Kruys A."/>
            <person name="Hutchinson M.I."/>
            <person name="Powell A.J."/>
            <person name="Barry K."/>
            <person name="Miller A.N."/>
            <person name="Grigoriev I.V."/>
            <person name="Debuchy R."/>
            <person name="Gladieux P."/>
            <person name="Thoren M.H."/>
            <person name="Johannesson H."/>
        </authorList>
    </citation>
    <scope>NUCLEOTIDE SEQUENCE</scope>
    <source>
        <strain evidence="3">SMH3391-2</strain>
    </source>
</reference>
<protein>
    <recommendedName>
        <fullName evidence="2">Thioesterase domain-containing protein</fullName>
    </recommendedName>
</protein>
<sequence>MATSHSNTTTSDNANNHNRTTNPPSPSPSPSPSGPASHNQFIKDPVAHFRSIPWCAALLNDPAAQDLVVPDRRPLSTGEGNFSRRIISSAMTIRASIRFSRRLKPIVESSANKGKMHRNDKPPLTASKPLLSGGGPANGEHPEKPFYLFNALLDLGENLSSYAGTLHGGVCALLLDEVMGTAANAQTEGYGAYTVQFNVDYKKPVKVFVRGAVEDRDGEFFGPLTL</sequence>
<comment type="caution">
    <text evidence="3">The sequence shown here is derived from an EMBL/GenBank/DDBJ whole genome shotgun (WGS) entry which is preliminary data.</text>
</comment>
<dbReference type="PANTHER" id="PTHR47260:SF3">
    <property type="entry name" value="THIOESTERASE FAMILY PROTEIN (AFU_ORTHOLOGUE AFUA_7G03960)"/>
    <property type="match status" value="1"/>
</dbReference>
<dbReference type="Pfam" id="PF03061">
    <property type="entry name" value="4HBT"/>
    <property type="match status" value="1"/>
</dbReference>
<feature type="compositionally biased region" description="Pro residues" evidence="1">
    <location>
        <begin position="23"/>
        <end position="33"/>
    </location>
</feature>
<dbReference type="Proteomes" id="UP001174934">
    <property type="component" value="Unassembled WGS sequence"/>
</dbReference>
<feature type="region of interest" description="Disordered" evidence="1">
    <location>
        <begin position="110"/>
        <end position="137"/>
    </location>
</feature>
<dbReference type="CDD" id="cd03443">
    <property type="entry name" value="PaaI_thioesterase"/>
    <property type="match status" value="1"/>
</dbReference>
<dbReference type="AlphaFoldDB" id="A0AA40CG25"/>
<feature type="domain" description="Thioesterase" evidence="2">
    <location>
        <begin position="164"/>
        <end position="207"/>
    </location>
</feature>
<proteinExistence type="predicted"/>
<feature type="region of interest" description="Disordered" evidence="1">
    <location>
        <begin position="1"/>
        <end position="40"/>
    </location>
</feature>
<evidence type="ECO:0000313" key="4">
    <source>
        <dbReference type="Proteomes" id="UP001174934"/>
    </source>
</evidence>
<evidence type="ECO:0000313" key="3">
    <source>
        <dbReference type="EMBL" id="KAK0636950.1"/>
    </source>
</evidence>
<dbReference type="InterPro" id="IPR052061">
    <property type="entry name" value="PTE-AB_protein"/>
</dbReference>
<organism evidence="3 4">
    <name type="scientific">Bombardia bombarda</name>
    <dbReference type="NCBI Taxonomy" id="252184"/>
    <lineage>
        <taxon>Eukaryota</taxon>
        <taxon>Fungi</taxon>
        <taxon>Dikarya</taxon>
        <taxon>Ascomycota</taxon>
        <taxon>Pezizomycotina</taxon>
        <taxon>Sordariomycetes</taxon>
        <taxon>Sordariomycetidae</taxon>
        <taxon>Sordariales</taxon>
        <taxon>Lasiosphaeriaceae</taxon>
        <taxon>Bombardia</taxon>
    </lineage>
</organism>
<gene>
    <name evidence="3" type="ORF">B0T17DRAFT_567293</name>
</gene>
<feature type="compositionally biased region" description="Polar residues" evidence="1">
    <location>
        <begin position="1"/>
        <end position="22"/>
    </location>
</feature>
<evidence type="ECO:0000259" key="2">
    <source>
        <dbReference type="Pfam" id="PF03061"/>
    </source>
</evidence>
<keyword evidence="4" id="KW-1185">Reference proteome</keyword>
<dbReference type="InterPro" id="IPR029069">
    <property type="entry name" value="HotDog_dom_sf"/>
</dbReference>
<dbReference type="InterPro" id="IPR006683">
    <property type="entry name" value="Thioestr_dom"/>
</dbReference>
<dbReference type="SUPFAM" id="SSF54637">
    <property type="entry name" value="Thioesterase/thiol ester dehydrase-isomerase"/>
    <property type="match status" value="1"/>
</dbReference>